<accession>A0A6C0GKX5</accession>
<keyword evidence="4" id="KW-1185">Reference proteome</keyword>
<organism evidence="3 4">
    <name type="scientific">Rhodocytophaga rosea</name>
    <dbReference type="NCBI Taxonomy" id="2704465"/>
    <lineage>
        <taxon>Bacteria</taxon>
        <taxon>Pseudomonadati</taxon>
        <taxon>Bacteroidota</taxon>
        <taxon>Cytophagia</taxon>
        <taxon>Cytophagales</taxon>
        <taxon>Rhodocytophagaceae</taxon>
        <taxon>Rhodocytophaga</taxon>
    </lineage>
</organism>
<feature type="domain" description="DUF2520" evidence="2">
    <location>
        <begin position="125"/>
        <end position="251"/>
    </location>
</feature>
<dbReference type="Gene3D" id="1.10.1040.20">
    <property type="entry name" value="ProC-like, C-terminal domain"/>
    <property type="match status" value="1"/>
</dbReference>
<protein>
    <submittedName>
        <fullName evidence="3">DUF2520 domain-containing protein</fullName>
    </submittedName>
</protein>
<dbReference type="InterPro" id="IPR036291">
    <property type="entry name" value="NAD(P)-bd_dom_sf"/>
</dbReference>
<dbReference type="SUPFAM" id="SSF48179">
    <property type="entry name" value="6-phosphogluconate dehydrogenase C-terminal domain-like"/>
    <property type="match status" value="1"/>
</dbReference>
<dbReference type="AlphaFoldDB" id="A0A6C0GKX5"/>
<dbReference type="InterPro" id="IPR018931">
    <property type="entry name" value="DUF2520"/>
</dbReference>
<sequence>MNITFIGAGNVAWHLAQALDSAGHTVQQVYSRRLQSAVQLADQLYNAEPTQSLDFSRSKANVFFIAVPDQAIASLVTRLQLPVHAILVHTSGTLPIELLSAFENTGVFYPLQTFSKAKALQMQQVPFCIEASNPETEEVLVSLAQDISRTVYLVSSAERKVLHVAAVFACNFTNHLLSIAYQITLQENLEFSLLEPLIRETINKALAGENPASVQTGPAVRNDTSTMQSHLDYLSRSPAEKEIYQLISQNIQKVSREL</sequence>
<evidence type="ECO:0000313" key="4">
    <source>
        <dbReference type="Proteomes" id="UP000480178"/>
    </source>
</evidence>
<dbReference type="InterPro" id="IPR037108">
    <property type="entry name" value="TM1727-like_C_sf"/>
</dbReference>
<evidence type="ECO:0000259" key="1">
    <source>
        <dbReference type="Pfam" id="PF10727"/>
    </source>
</evidence>
<evidence type="ECO:0000259" key="2">
    <source>
        <dbReference type="Pfam" id="PF10728"/>
    </source>
</evidence>
<dbReference type="PANTHER" id="PTHR40459:SF1">
    <property type="entry name" value="CONSERVED HYPOTHETICAL ALANINE AND LEUCINE RICH PROTEIN"/>
    <property type="match status" value="1"/>
</dbReference>
<proteinExistence type="predicted"/>
<name>A0A6C0GKX5_9BACT</name>
<evidence type="ECO:0000313" key="3">
    <source>
        <dbReference type="EMBL" id="QHT68629.1"/>
    </source>
</evidence>
<reference evidence="3 4" key="1">
    <citation type="submission" date="2020-01" db="EMBL/GenBank/DDBJ databases">
        <authorList>
            <person name="Kim M.K."/>
        </authorList>
    </citation>
    <scope>NUCLEOTIDE SEQUENCE [LARGE SCALE GENOMIC DNA]</scope>
    <source>
        <strain evidence="3 4">172606-1</strain>
    </source>
</reference>
<dbReference type="KEGG" id="rhoz:GXP67_19255"/>
<gene>
    <name evidence="3" type="ORF">GXP67_19255</name>
</gene>
<dbReference type="RefSeq" id="WP_162444640.1">
    <property type="nucleotide sequence ID" value="NZ_CP048222.1"/>
</dbReference>
<dbReference type="InterPro" id="IPR019665">
    <property type="entry name" value="OxRdtase/DH_put_Rossmann_dom"/>
</dbReference>
<dbReference type="SUPFAM" id="SSF51735">
    <property type="entry name" value="NAD(P)-binding Rossmann-fold domains"/>
    <property type="match status" value="1"/>
</dbReference>
<dbReference type="Gene3D" id="3.40.50.720">
    <property type="entry name" value="NAD(P)-binding Rossmann-like Domain"/>
    <property type="match status" value="1"/>
</dbReference>
<dbReference type="Proteomes" id="UP000480178">
    <property type="component" value="Chromosome"/>
</dbReference>
<dbReference type="EMBL" id="CP048222">
    <property type="protein sequence ID" value="QHT68629.1"/>
    <property type="molecule type" value="Genomic_DNA"/>
</dbReference>
<dbReference type="Pfam" id="PF10728">
    <property type="entry name" value="DUF2520"/>
    <property type="match status" value="1"/>
</dbReference>
<dbReference type="InterPro" id="IPR008927">
    <property type="entry name" value="6-PGluconate_DH-like_C_sf"/>
</dbReference>
<feature type="domain" description="Putative oxidoreductase/dehydrogenase Rossmann-like" evidence="1">
    <location>
        <begin position="3"/>
        <end position="108"/>
    </location>
</feature>
<dbReference type="PANTHER" id="PTHR40459">
    <property type="entry name" value="CONSERVED HYPOTHETICAL ALANINE AND LEUCINE RICH PROTEIN"/>
    <property type="match status" value="1"/>
</dbReference>
<dbReference type="Pfam" id="PF10727">
    <property type="entry name" value="Rossmann-like"/>
    <property type="match status" value="1"/>
</dbReference>